<organism evidence="2 3">
    <name type="scientific">Adiantum capillus-veneris</name>
    <name type="common">Maidenhair fern</name>
    <dbReference type="NCBI Taxonomy" id="13818"/>
    <lineage>
        <taxon>Eukaryota</taxon>
        <taxon>Viridiplantae</taxon>
        <taxon>Streptophyta</taxon>
        <taxon>Embryophyta</taxon>
        <taxon>Tracheophyta</taxon>
        <taxon>Polypodiopsida</taxon>
        <taxon>Polypodiidae</taxon>
        <taxon>Polypodiales</taxon>
        <taxon>Pteridineae</taxon>
        <taxon>Pteridaceae</taxon>
        <taxon>Vittarioideae</taxon>
        <taxon>Adiantum</taxon>
    </lineage>
</organism>
<protein>
    <submittedName>
        <fullName evidence="2">Uncharacterized protein</fullName>
    </submittedName>
</protein>
<feature type="region of interest" description="Disordered" evidence="1">
    <location>
        <begin position="344"/>
        <end position="397"/>
    </location>
</feature>
<dbReference type="AlphaFoldDB" id="A0A9D4UKC3"/>
<dbReference type="Proteomes" id="UP000886520">
    <property type="component" value="Chromosome 15"/>
</dbReference>
<name>A0A9D4UKC3_ADICA</name>
<dbReference type="OrthoDB" id="1999216at2759"/>
<proteinExistence type="predicted"/>
<evidence type="ECO:0000256" key="1">
    <source>
        <dbReference type="SAM" id="MobiDB-lite"/>
    </source>
</evidence>
<feature type="compositionally biased region" description="Polar residues" evidence="1">
    <location>
        <begin position="344"/>
        <end position="372"/>
    </location>
</feature>
<evidence type="ECO:0000313" key="2">
    <source>
        <dbReference type="EMBL" id="KAI5069508.1"/>
    </source>
</evidence>
<gene>
    <name evidence="2" type="ORF">GOP47_0015809</name>
</gene>
<sequence length="492" mass="54463">MAMARAALTGCPSRSCSFSLSCLRHSKFTSSAVEDYAVKAEHTKESGAEPWARKGHNEPLGCFLQEQRQFFNELLCHLKDQRVVFGSIREELGLPKSKLELRKAAIDNTMGLSEDISSCLNDYNNRKEVAMKPVSTASYIYAENLVAEQFEKSSDLGSGVISENSSVSGAPVVVPEEESKEDDPTAMKEVAGTKNFQHPSWPEWTEFLNHLRPYASNEKSKEDLELFEDTTILKRAIVKFAQAHEGAFRSLSRKDLLMLVEQEFPSMDEKTAAGKKKLQSYLKTDSSRLSSKVWSSKVPRAKLTDVVRLLYRAVRSMPALGGALPSDLNSAVIHILQDLNSASNAQRNSATPTPENLPAATSQPTQDFNQKTDSAKVDKDEDGSSTGNGEASPHERNASIEQNGSSLMARLASSFLDLPRFGSLKERVDARRERLARESEAKEAAMFQMPIPFLTKEPDSSPMKKDINTVARTKDKCVVTRNFEALDAIIES</sequence>
<accession>A0A9D4UKC3</accession>
<evidence type="ECO:0000313" key="3">
    <source>
        <dbReference type="Proteomes" id="UP000886520"/>
    </source>
</evidence>
<reference evidence="2" key="1">
    <citation type="submission" date="2021-01" db="EMBL/GenBank/DDBJ databases">
        <title>Adiantum capillus-veneris genome.</title>
        <authorList>
            <person name="Fang Y."/>
            <person name="Liao Q."/>
        </authorList>
    </citation>
    <scope>NUCLEOTIDE SEQUENCE</scope>
    <source>
        <strain evidence="2">H3</strain>
        <tissue evidence="2">Leaf</tissue>
    </source>
</reference>
<comment type="caution">
    <text evidence="2">The sequence shown here is derived from an EMBL/GenBank/DDBJ whole genome shotgun (WGS) entry which is preliminary data.</text>
</comment>
<keyword evidence="3" id="KW-1185">Reference proteome</keyword>
<dbReference type="EMBL" id="JABFUD020000015">
    <property type="protein sequence ID" value="KAI5069508.1"/>
    <property type="molecule type" value="Genomic_DNA"/>
</dbReference>